<comment type="catalytic activity">
    <reaction evidence="6">
        <text>a 4-hydroxy-3-methoxy-5-(all-trans-polyprenyl)benzoate + H(+) = a 2-methoxy-6-(all-trans-polyprenyl)phenol + CO2</text>
        <dbReference type="Rhea" id="RHEA:81179"/>
        <dbReference type="Rhea" id="RHEA-COMP:9551"/>
        <dbReference type="Rhea" id="RHEA-COMP:10931"/>
        <dbReference type="ChEBI" id="CHEBI:15378"/>
        <dbReference type="ChEBI" id="CHEBI:16526"/>
        <dbReference type="ChEBI" id="CHEBI:62731"/>
        <dbReference type="ChEBI" id="CHEBI:84443"/>
        <dbReference type="EC" id="4.1.1.130"/>
    </reaction>
</comment>
<dbReference type="Proteomes" id="UP000593567">
    <property type="component" value="Unassembled WGS sequence"/>
</dbReference>
<comment type="subcellular location">
    <subcellularLocation>
        <location evidence="6">Mitochondrion inner membrane</location>
        <topology evidence="6">Peripheral membrane protein</topology>
        <orientation evidence="6">Matrix side</orientation>
    </subcellularLocation>
</comment>
<dbReference type="InterPro" id="IPR007715">
    <property type="entry name" value="Coq4"/>
</dbReference>
<dbReference type="PANTHER" id="PTHR12922">
    <property type="entry name" value="UBIQUINONE BIOSYNTHESIS PROTEIN"/>
    <property type="match status" value="1"/>
</dbReference>
<keyword evidence="3 6" id="KW-0496">Mitochondrion</keyword>
<evidence type="ECO:0000256" key="6">
    <source>
        <dbReference type="HAMAP-Rule" id="MF_03111"/>
    </source>
</evidence>
<dbReference type="AlphaFoldDB" id="A0A7J7KLQ2"/>
<dbReference type="EMBL" id="VXIV02000369">
    <property type="protein sequence ID" value="KAF6038716.1"/>
    <property type="molecule type" value="Genomic_DNA"/>
</dbReference>
<comment type="cofactor">
    <cofactor evidence="6">
        <name>Zn(2+)</name>
        <dbReference type="ChEBI" id="CHEBI:29105"/>
    </cofactor>
</comment>
<dbReference type="InterPro" id="IPR027540">
    <property type="entry name" value="Coq4_euk"/>
</dbReference>
<keyword evidence="8" id="KW-1185">Reference proteome</keyword>
<keyword evidence="1 6" id="KW-0831">Ubiquinone biosynthesis</keyword>
<name>A0A7J7KLQ2_BUGNE</name>
<evidence type="ECO:0000313" key="8">
    <source>
        <dbReference type="Proteomes" id="UP000593567"/>
    </source>
</evidence>
<evidence type="ECO:0000256" key="3">
    <source>
        <dbReference type="ARBA" id="ARBA00023128"/>
    </source>
</evidence>
<keyword evidence="2 6" id="KW-0999">Mitochondrion inner membrane</keyword>
<evidence type="ECO:0000256" key="5">
    <source>
        <dbReference type="ARBA" id="ARBA00023239"/>
    </source>
</evidence>
<sequence length="291" mass="32971">MYLLIKLYVLIMHFGSTLRVYSLMRHARSTRLLYAAPASFSHRASHTSSTSSHQTPQQLYPGHVLTSPFQKALLTGISAFAAIRDPARDDMICAMGEASGSCALSSIKKRMLANPDGQRILQERPIISKETVDLQYLSQLEEHTLGKAYFNFLNINGFDPDSRRPVQFVDDPELAYIMLRYRQMHDITHTILDMKPNMLGEVAVKWYEAIQTGLPMCIAAAIGGPFRLGPKHRKIWSTQLFPWSIKNGFNSNFMLNLYVENHWETPIEELRARLGITTAPCNNVNSLNTKL</sequence>
<comment type="pathway">
    <text evidence="6">Cofactor biosynthesis; ubiquinone biosynthesis.</text>
</comment>
<organism evidence="7 8">
    <name type="scientific">Bugula neritina</name>
    <name type="common">Brown bryozoan</name>
    <name type="synonym">Sertularia neritina</name>
    <dbReference type="NCBI Taxonomy" id="10212"/>
    <lineage>
        <taxon>Eukaryota</taxon>
        <taxon>Metazoa</taxon>
        <taxon>Spiralia</taxon>
        <taxon>Lophotrochozoa</taxon>
        <taxon>Bryozoa</taxon>
        <taxon>Gymnolaemata</taxon>
        <taxon>Cheilostomatida</taxon>
        <taxon>Flustrina</taxon>
        <taxon>Buguloidea</taxon>
        <taxon>Bugulidae</taxon>
        <taxon>Bugula</taxon>
    </lineage>
</organism>
<evidence type="ECO:0000313" key="7">
    <source>
        <dbReference type="EMBL" id="KAF6038716.1"/>
    </source>
</evidence>
<evidence type="ECO:0000256" key="2">
    <source>
        <dbReference type="ARBA" id="ARBA00022792"/>
    </source>
</evidence>
<dbReference type="PANTHER" id="PTHR12922:SF7">
    <property type="entry name" value="UBIQUINONE BIOSYNTHESIS PROTEIN COQ4 HOMOLOG, MITOCHONDRIAL"/>
    <property type="match status" value="1"/>
</dbReference>
<dbReference type="Pfam" id="PF05019">
    <property type="entry name" value="Coq4"/>
    <property type="match status" value="1"/>
</dbReference>
<keyword evidence="4 6" id="KW-0472">Membrane</keyword>
<dbReference type="OrthoDB" id="4249at2759"/>
<dbReference type="HAMAP" id="MF_03111">
    <property type="entry name" value="Coq4"/>
    <property type="match status" value="1"/>
</dbReference>
<dbReference type="GO" id="GO:0008270">
    <property type="term" value="F:zinc ion binding"/>
    <property type="evidence" value="ECO:0007669"/>
    <property type="project" value="UniProtKB-UniRule"/>
</dbReference>
<dbReference type="GO" id="GO:0031314">
    <property type="term" value="C:extrinsic component of mitochondrial inner membrane"/>
    <property type="evidence" value="ECO:0007669"/>
    <property type="project" value="UniProtKB-UniRule"/>
</dbReference>
<feature type="binding site" evidence="6">
    <location>
        <position position="186"/>
    </location>
    <ligand>
        <name>Zn(2+)</name>
        <dbReference type="ChEBI" id="CHEBI:29105"/>
    </ligand>
</feature>
<accession>A0A7J7KLQ2</accession>
<evidence type="ECO:0000256" key="1">
    <source>
        <dbReference type="ARBA" id="ARBA00022688"/>
    </source>
</evidence>
<dbReference type="GO" id="GO:0120539">
    <property type="term" value="F:4-hydroxy-3-methoxy-5-polyprenylbenzoate decarboxylase activity"/>
    <property type="evidence" value="ECO:0007669"/>
    <property type="project" value="UniProtKB-EC"/>
</dbReference>
<reference evidence="7" key="1">
    <citation type="submission" date="2020-06" db="EMBL/GenBank/DDBJ databases">
        <title>Draft genome of Bugula neritina, a colonial animal packing powerful symbionts and potential medicines.</title>
        <authorList>
            <person name="Rayko M."/>
        </authorList>
    </citation>
    <scope>NUCLEOTIDE SEQUENCE [LARGE SCALE GENOMIC DNA]</scope>
    <source>
        <strain evidence="7">Kwan_BN1</strain>
    </source>
</reference>
<gene>
    <name evidence="7" type="ORF">EB796_002977</name>
</gene>
<dbReference type="UniPathway" id="UPA00232"/>
<comment type="similarity">
    <text evidence="6">Belongs to the COQ4 family.</text>
</comment>
<comment type="function">
    <text evidence="6">Lyase that catalyzes the C1-decarboxylation of 4-hydroxy-3-methoxy-5-(all-trans-polyprenyl)benzoic acid into 2-methoxy-6-(all-trans-polyprenyl)phenol during ubiquinone biosynthesis.</text>
</comment>
<keyword evidence="6" id="KW-0479">Metal-binding</keyword>
<dbReference type="EC" id="4.1.1.130" evidence="6"/>
<proteinExistence type="inferred from homology"/>
<protein>
    <recommendedName>
        <fullName evidence="6">Ubiquinone biosynthesis protein COQ4 homolog, mitochondrial</fullName>
    </recommendedName>
    <alternativeName>
        <fullName evidence="6">4-hydroxy-3-methoxy-5-polyprenylbenzoate decarboxylase</fullName>
        <ecNumber evidence="6">4.1.1.130</ecNumber>
    </alternativeName>
    <alternativeName>
        <fullName evidence="6">Coenzyme Q biosynthesis protein 4 homolog</fullName>
    </alternativeName>
</protein>
<evidence type="ECO:0000256" key="4">
    <source>
        <dbReference type="ARBA" id="ARBA00023136"/>
    </source>
</evidence>
<comment type="subunit">
    <text evidence="6">Component of a multi-subunit COQ enzyme complex.</text>
</comment>
<keyword evidence="6" id="KW-0862">Zinc</keyword>
<feature type="binding site" evidence="6">
    <location>
        <position position="185"/>
    </location>
    <ligand>
        <name>Zn(2+)</name>
        <dbReference type="ChEBI" id="CHEBI:29105"/>
    </ligand>
</feature>
<keyword evidence="5 6" id="KW-0456">Lyase</keyword>
<feature type="binding site" evidence="6">
    <location>
        <position position="201"/>
    </location>
    <ligand>
        <name>Zn(2+)</name>
        <dbReference type="ChEBI" id="CHEBI:29105"/>
    </ligand>
</feature>
<feature type="binding site" evidence="6">
    <location>
        <position position="189"/>
    </location>
    <ligand>
        <name>Zn(2+)</name>
        <dbReference type="ChEBI" id="CHEBI:29105"/>
    </ligand>
</feature>
<comment type="caution">
    <text evidence="7">The sequence shown here is derived from an EMBL/GenBank/DDBJ whole genome shotgun (WGS) entry which is preliminary data.</text>
</comment>